<evidence type="ECO:0000256" key="4">
    <source>
        <dbReference type="ARBA" id="ARBA00022692"/>
    </source>
</evidence>
<keyword evidence="7 8" id="KW-0472">Membrane</keyword>
<feature type="transmembrane region" description="Helical" evidence="8">
    <location>
        <begin position="304"/>
        <end position="323"/>
    </location>
</feature>
<gene>
    <name evidence="10" type="ORF">GCM10023175_35060</name>
</gene>
<feature type="transmembrane region" description="Helical" evidence="8">
    <location>
        <begin position="112"/>
        <end position="139"/>
    </location>
</feature>
<evidence type="ECO:0000256" key="1">
    <source>
        <dbReference type="ARBA" id="ARBA00004651"/>
    </source>
</evidence>
<feature type="transmembrane region" description="Helical" evidence="8">
    <location>
        <begin position="12"/>
        <end position="38"/>
    </location>
</feature>
<dbReference type="RefSeq" id="WP_345419199.1">
    <property type="nucleotide sequence ID" value="NZ_BAABGT010000040.1"/>
</dbReference>
<comment type="caution">
    <text evidence="10">The sequence shown here is derived from an EMBL/GenBank/DDBJ whole genome shotgun (WGS) entry which is preliminary data.</text>
</comment>
<keyword evidence="4 8" id="KW-0812">Transmembrane</keyword>
<dbReference type="EMBL" id="BAABGT010000040">
    <property type="protein sequence ID" value="GAA4548538.1"/>
    <property type="molecule type" value="Genomic_DNA"/>
</dbReference>
<proteinExistence type="predicted"/>
<evidence type="ECO:0000313" key="11">
    <source>
        <dbReference type="Proteomes" id="UP001501598"/>
    </source>
</evidence>
<keyword evidence="5" id="KW-0769">Symport</keyword>
<feature type="transmembrane region" description="Helical" evidence="8">
    <location>
        <begin position="365"/>
        <end position="386"/>
    </location>
</feature>
<accession>A0ABP8RTH3</accession>
<dbReference type="Gene3D" id="1.20.1250.20">
    <property type="entry name" value="MFS general substrate transporter like domains"/>
    <property type="match status" value="2"/>
</dbReference>
<keyword evidence="11" id="KW-1185">Reference proteome</keyword>
<evidence type="ECO:0000256" key="7">
    <source>
        <dbReference type="ARBA" id="ARBA00023136"/>
    </source>
</evidence>
<feature type="domain" description="Major facilitator superfamily (MFS) profile" evidence="9">
    <location>
        <begin position="12"/>
        <end position="421"/>
    </location>
</feature>
<feature type="transmembrane region" description="Helical" evidence="8">
    <location>
        <begin position="184"/>
        <end position="205"/>
    </location>
</feature>
<feature type="transmembrane region" description="Helical" evidence="8">
    <location>
        <begin position="273"/>
        <end position="292"/>
    </location>
</feature>
<evidence type="ECO:0000256" key="8">
    <source>
        <dbReference type="SAM" id="Phobius"/>
    </source>
</evidence>
<name>A0ABP8RTH3_9PSEU</name>
<evidence type="ECO:0000256" key="2">
    <source>
        <dbReference type="ARBA" id="ARBA00022448"/>
    </source>
</evidence>
<dbReference type="InterPro" id="IPR005828">
    <property type="entry name" value="MFS_sugar_transport-like"/>
</dbReference>
<keyword evidence="3" id="KW-1003">Cell membrane</keyword>
<feature type="transmembrane region" description="Helical" evidence="8">
    <location>
        <begin position="160"/>
        <end position="178"/>
    </location>
</feature>
<dbReference type="SUPFAM" id="SSF103473">
    <property type="entry name" value="MFS general substrate transporter"/>
    <property type="match status" value="1"/>
</dbReference>
<dbReference type="InterPro" id="IPR011701">
    <property type="entry name" value="MFS"/>
</dbReference>
<feature type="transmembrane region" description="Helical" evidence="8">
    <location>
        <begin position="50"/>
        <end position="72"/>
    </location>
</feature>
<feature type="transmembrane region" description="Helical" evidence="8">
    <location>
        <begin position="84"/>
        <end position="106"/>
    </location>
</feature>
<dbReference type="InterPro" id="IPR051084">
    <property type="entry name" value="H+-coupled_symporters"/>
</dbReference>
<dbReference type="Pfam" id="PF07690">
    <property type="entry name" value="MFS_1"/>
    <property type="match status" value="1"/>
</dbReference>
<feature type="transmembrane region" description="Helical" evidence="8">
    <location>
        <begin position="398"/>
        <end position="416"/>
    </location>
</feature>
<comment type="subcellular location">
    <subcellularLocation>
        <location evidence="1">Cell membrane</location>
        <topology evidence="1">Multi-pass membrane protein</topology>
    </subcellularLocation>
</comment>
<keyword evidence="2" id="KW-0813">Transport</keyword>
<reference evidence="11" key="1">
    <citation type="journal article" date="2019" name="Int. J. Syst. Evol. Microbiol.">
        <title>The Global Catalogue of Microorganisms (GCM) 10K type strain sequencing project: providing services to taxonomists for standard genome sequencing and annotation.</title>
        <authorList>
            <consortium name="The Broad Institute Genomics Platform"/>
            <consortium name="The Broad Institute Genome Sequencing Center for Infectious Disease"/>
            <person name="Wu L."/>
            <person name="Ma J."/>
        </authorList>
    </citation>
    <scope>NUCLEOTIDE SEQUENCE [LARGE SCALE GENOMIC DNA]</scope>
    <source>
        <strain evidence="11">JCM 17906</strain>
    </source>
</reference>
<dbReference type="InterPro" id="IPR036259">
    <property type="entry name" value="MFS_trans_sf"/>
</dbReference>
<dbReference type="Proteomes" id="UP001501598">
    <property type="component" value="Unassembled WGS sequence"/>
</dbReference>
<evidence type="ECO:0000259" key="9">
    <source>
        <dbReference type="PROSITE" id="PS50850"/>
    </source>
</evidence>
<feature type="transmembrane region" description="Helical" evidence="8">
    <location>
        <begin position="238"/>
        <end position="261"/>
    </location>
</feature>
<evidence type="ECO:0000256" key="5">
    <source>
        <dbReference type="ARBA" id="ARBA00022847"/>
    </source>
</evidence>
<evidence type="ECO:0000256" key="3">
    <source>
        <dbReference type="ARBA" id="ARBA00022475"/>
    </source>
</evidence>
<protein>
    <submittedName>
        <fullName evidence="10">MFS transporter</fullName>
    </submittedName>
</protein>
<keyword evidence="6 8" id="KW-1133">Transmembrane helix</keyword>
<feature type="transmembrane region" description="Helical" evidence="8">
    <location>
        <begin position="329"/>
        <end position="353"/>
    </location>
</feature>
<dbReference type="PANTHER" id="PTHR43528:SF1">
    <property type="entry name" value="ALPHA-KETOGLUTARATE PERMEASE"/>
    <property type="match status" value="1"/>
</dbReference>
<dbReference type="InterPro" id="IPR020846">
    <property type="entry name" value="MFS_dom"/>
</dbReference>
<sequence length="439" mass="46559">MKEPIPAEARRAVAAGLFGTAVEYYEFTIYGLLTLAIAANFFSTQDGTTAVLATLLTFGSSYLVRPLGAIFFGWYGDKFGRRAALILAISIMGTASTAIGLLPGYATLGAVAPILLVLARLCQGFSAGGELIGAVTYVMESVPPSRRGFLVAMNPFGSSMGAATGSVVVGIISLAVTAEQLTAWGWRIPFLLCLPLTVICLVLRLRVEDSPEFRKAVETSTIRRVPLRQLFTQYPKQMLQALGFGIGLSGVVYVSLVYAPAFLVKTRGFDQRGVFWLIAACLVIQAVSIPLFGMLGDRFGRRPVLIAGTLGHLVLAFPILLLLANAPSFAAVGLTLLLFMLLSGVQSSGLVLFSELFPVRVRYTGAALSYNLAAVIAGGFSPYIATLLVASTGSPTSPAWWIIGVSVIGLIALFSIRETAYGRSDRGAEEKVEPVADPA</sequence>
<evidence type="ECO:0000313" key="10">
    <source>
        <dbReference type="EMBL" id="GAA4548538.1"/>
    </source>
</evidence>
<dbReference type="PANTHER" id="PTHR43528">
    <property type="entry name" value="ALPHA-KETOGLUTARATE PERMEASE"/>
    <property type="match status" value="1"/>
</dbReference>
<dbReference type="PROSITE" id="PS50850">
    <property type="entry name" value="MFS"/>
    <property type="match status" value="1"/>
</dbReference>
<dbReference type="Pfam" id="PF00083">
    <property type="entry name" value="Sugar_tr"/>
    <property type="match status" value="1"/>
</dbReference>
<evidence type="ECO:0000256" key="6">
    <source>
        <dbReference type="ARBA" id="ARBA00022989"/>
    </source>
</evidence>
<organism evidence="10 11">
    <name type="scientific">Pseudonocardia xishanensis</name>
    <dbReference type="NCBI Taxonomy" id="630995"/>
    <lineage>
        <taxon>Bacteria</taxon>
        <taxon>Bacillati</taxon>
        <taxon>Actinomycetota</taxon>
        <taxon>Actinomycetes</taxon>
        <taxon>Pseudonocardiales</taxon>
        <taxon>Pseudonocardiaceae</taxon>
        <taxon>Pseudonocardia</taxon>
    </lineage>
</organism>